<dbReference type="EMBL" id="CP014870">
    <property type="protein sequence ID" value="ANJ56459.1"/>
    <property type="molecule type" value="Genomic_DNA"/>
</dbReference>
<dbReference type="RefSeq" id="WP_064677973.1">
    <property type="nucleotide sequence ID" value="NZ_CP014870.1"/>
</dbReference>
<dbReference type="Pfam" id="PF00856">
    <property type="entry name" value="SET"/>
    <property type="match status" value="1"/>
</dbReference>
<evidence type="ECO:0000256" key="1">
    <source>
        <dbReference type="SAM" id="MobiDB-lite"/>
    </source>
</evidence>
<keyword evidence="4" id="KW-1185">Reference proteome</keyword>
<reference evidence="3 4" key="1">
    <citation type="journal article" date="2018" name="Syst. Appl. Microbiol.">
        <title>Pseudomonas silesiensis sp. nov. strain A3T isolated from a biological pesticide sewage treatment plant and analysis of the complete genome sequence.</title>
        <authorList>
            <person name="Kaminski M.A."/>
            <person name="Furmanczyk E.M."/>
            <person name="Sobczak A."/>
            <person name="Dziembowski A."/>
            <person name="Lipinski L."/>
        </authorList>
    </citation>
    <scope>NUCLEOTIDE SEQUENCE [LARGE SCALE GENOMIC DNA]</scope>
    <source>
        <strain evidence="3 4">A3</strain>
    </source>
</reference>
<feature type="domain" description="SET" evidence="2">
    <location>
        <begin position="732"/>
        <end position="858"/>
    </location>
</feature>
<accession>A0A191YUM0</accession>
<gene>
    <name evidence="3" type="ORF">PMA3_15420</name>
</gene>
<evidence type="ECO:0000259" key="2">
    <source>
        <dbReference type="PROSITE" id="PS50280"/>
    </source>
</evidence>
<dbReference type="SUPFAM" id="SSF82199">
    <property type="entry name" value="SET domain"/>
    <property type="match status" value="1"/>
</dbReference>
<evidence type="ECO:0000313" key="4">
    <source>
        <dbReference type="Proteomes" id="UP000078354"/>
    </source>
</evidence>
<proteinExistence type="predicted"/>
<sequence length="864" mass="95878">MTKKPKIIIDPNSSDTSSTLPRTSSESDVFLGDPSGTFGSSLRDGDLGTFRSSLRGAEQPPGTHDSTISPDVVPYQPVVVTDNPVERTNVPGRSETLAFIAPSQADKLTKVAGDLFRYDKQKRIYVDVIDEGTVMVHKNAHGDYQATSARELTPSGPMLEPIEGTTLWQRKPQRTMPIEDNQPGIPQEPPAPVVPGPGPSTRPRSLTLLELEGSVSFKVAAADATQVNRSITQLSKRSMKRVSPDAVRHLITVNPETWTPLRTGDQLSNVGGIDNVPVRNTGDLASRDYRLIDPSTNHVFGPSYLEPRAAISNVNYHHYAAPESCIAGLTPNGKGIYRSVDGQRCYICNVDESGNVAVYQVRNNFNLDADIVSVEIVDYRTNEYTGLQVSSVKAGEWQRIRLEGEPPEDYNLVTHKHLEEWQELNDSVEEMAISQFTTRYRLDPQEFRQYAQLSVGVTGEGQQVLLRARNVQTAITEKHLRYWQNQSQEGRDGLTQEGFANRHNLNPASFLEHIDQYGKLKAAGKVLMKHAKGEEFANITYEHLEAWQALYKSKNNKITAGDFAEKNNLNPVLWGTYVDETGALKQSGKNLIILGEPTPRPHLARKSSARRDTSEGTKRPAEESLPGNSKRPRPDPEAAQRTERPHLDHDIDNSLPILQDPKNVKESLTLKAEGPSGLEGRESTVGEIGVTYWNQLLDQVSKTTRLKLQEDITVEVRDWIRNEKNLAPKFDKLMEIKVLSNGPERGRSVVAKRDIKKFEVLGPYSGKLHFGSKTLLEEISKKGHKAVNSYTFSTFSNDGTLSAHGSGNILSLINSPNAPGRPSLGSENVASINVGRYMTFFVAWKDIKKGDELLLDYGDGYDWT</sequence>
<dbReference type="Proteomes" id="UP000078354">
    <property type="component" value="Chromosome"/>
</dbReference>
<dbReference type="Gene3D" id="2.170.270.10">
    <property type="entry name" value="SET domain"/>
    <property type="match status" value="1"/>
</dbReference>
<dbReference type="KEGG" id="psil:PMA3_15420"/>
<feature type="region of interest" description="Disordered" evidence="1">
    <location>
        <begin position="590"/>
        <end position="662"/>
    </location>
</feature>
<feature type="compositionally biased region" description="Basic and acidic residues" evidence="1">
    <location>
        <begin position="632"/>
        <end position="652"/>
    </location>
</feature>
<feature type="compositionally biased region" description="Polar residues" evidence="1">
    <location>
        <begin position="11"/>
        <end position="27"/>
    </location>
</feature>
<name>A0A191YUM0_9PSED</name>
<feature type="compositionally biased region" description="Basic and acidic residues" evidence="1">
    <location>
        <begin position="609"/>
        <end position="622"/>
    </location>
</feature>
<dbReference type="InterPro" id="IPR001214">
    <property type="entry name" value="SET_dom"/>
</dbReference>
<dbReference type="PROSITE" id="PS50280">
    <property type="entry name" value="SET"/>
    <property type="match status" value="1"/>
</dbReference>
<dbReference type="InterPro" id="IPR046341">
    <property type="entry name" value="SET_dom_sf"/>
</dbReference>
<evidence type="ECO:0000313" key="3">
    <source>
        <dbReference type="EMBL" id="ANJ56459.1"/>
    </source>
</evidence>
<feature type="region of interest" description="Disordered" evidence="1">
    <location>
        <begin position="1"/>
        <end position="71"/>
    </location>
</feature>
<dbReference type="OrthoDB" id="6984639at2"/>
<protein>
    <recommendedName>
        <fullName evidence="2">SET domain-containing protein</fullName>
    </recommendedName>
</protein>
<organism evidence="3 4">
    <name type="scientific">Pseudomonas silesiensis</name>
    <dbReference type="NCBI Taxonomy" id="1853130"/>
    <lineage>
        <taxon>Bacteria</taxon>
        <taxon>Pseudomonadati</taxon>
        <taxon>Pseudomonadota</taxon>
        <taxon>Gammaproteobacteria</taxon>
        <taxon>Pseudomonadales</taxon>
        <taxon>Pseudomonadaceae</taxon>
        <taxon>Pseudomonas</taxon>
    </lineage>
</organism>
<dbReference type="SMART" id="SM00317">
    <property type="entry name" value="SET"/>
    <property type="match status" value="1"/>
</dbReference>
<dbReference type="AlphaFoldDB" id="A0A191YUM0"/>